<gene>
    <name evidence="3" type="ORF">KHU32_05440</name>
</gene>
<dbReference type="RefSeq" id="WP_213668993.1">
    <property type="nucleotide sequence ID" value="NZ_JAHCDA010000001.1"/>
</dbReference>
<keyword evidence="4" id="KW-1185">Reference proteome</keyword>
<organism evidence="3 4">
    <name type="scientific">Roseococcus pinisoli</name>
    <dbReference type="NCBI Taxonomy" id="2835040"/>
    <lineage>
        <taxon>Bacteria</taxon>
        <taxon>Pseudomonadati</taxon>
        <taxon>Pseudomonadota</taxon>
        <taxon>Alphaproteobacteria</taxon>
        <taxon>Acetobacterales</taxon>
        <taxon>Roseomonadaceae</taxon>
        <taxon>Roseococcus</taxon>
    </lineage>
</organism>
<evidence type="ECO:0000259" key="2">
    <source>
        <dbReference type="Pfam" id="PF18557"/>
    </source>
</evidence>
<evidence type="ECO:0000313" key="4">
    <source>
        <dbReference type="Proteomes" id="UP000766336"/>
    </source>
</evidence>
<accession>A0ABS5Q9J5</accession>
<proteinExistence type="predicted"/>
<dbReference type="InterPro" id="IPR041649">
    <property type="entry name" value="NepR"/>
</dbReference>
<sequence length="72" mass="7771">MSDSSEGSSKRSAATQTLGNAGRGRKAAPDVAFELWLERGLHKMYDDIASEPIPAALLELIERDRKKTPGTA</sequence>
<name>A0ABS5Q9J5_9PROT</name>
<dbReference type="Pfam" id="PF18557">
    <property type="entry name" value="NepR"/>
    <property type="match status" value="1"/>
</dbReference>
<reference evidence="3 4" key="1">
    <citation type="submission" date="2021-05" db="EMBL/GenBank/DDBJ databases">
        <title>Roseococcus sp. XZZS9, whole genome shotgun sequencing project.</title>
        <authorList>
            <person name="Zhao G."/>
            <person name="Shen L."/>
        </authorList>
    </citation>
    <scope>NUCLEOTIDE SEQUENCE [LARGE SCALE GENOMIC DNA]</scope>
    <source>
        <strain evidence="3 4">XZZS9</strain>
    </source>
</reference>
<comment type="caution">
    <text evidence="3">The sequence shown here is derived from an EMBL/GenBank/DDBJ whole genome shotgun (WGS) entry which is preliminary data.</text>
</comment>
<dbReference type="EMBL" id="JAHCDA010000001">
    <property type="protein sequence ID" value="MBS7810372.1"/>
    <property type="molecule type" value="Genomic_DNA"/>
</dbReference>
<feature type="compositionally biased region" description="Polar residues" evidence="1">
    <location>
        <begin position="1"/>
        <end position="19"/>
    </location>
</feature>
<feature type="domain" description="Anti-sigma factor NepR" evidence="2">
    <location>
        <begin position="37"/>
        <end position="63"/>
    </location>
</feature>
<protein>
    <recommendedName>
        <fullName evidence="2">Anti-sigma factor NepR domain-containing protein</fullName>
    </recommendedName>
</protein>
<feature type="region of interest" description="Disordered" evidence="1">
    <location>
        <begin position="1"/>
        <end position="27"/>
    </location>
</feature>
<evidence type="ECO:0000256" key="1">
    <source>
        <dbReference type="SAM" id="MobiDB-lite"/>
    </source>
</evidence>
<dbReference type="Proteomes" id="UP000766336">
    <property type="component" value="Unassembled WGS sequence"/>
</dbReference>
<evidence type="ECO:0000313" key="3">
    <source>
        <dbReference type="EMBL" id="MBS7810372.1"/>
    </source>
</evidence>